<accession>A0A9D2F6L2</accession>
<dbReference type="InterPro" id="IPR003593">
    <property type="entry name" value="AAA+_ATPase"/>
</dbReference>
<dbReference type="SMART" id="SM00382">
    <property type="entry name" value="AAA"/>
    <property type="match status" value="1"/>
</dbReference>
<dbReference type="InterPro" id="IPR027417">
    <property type="entry name" value="P-loop_NTPase"/>
</dbReference>
<dbReference type="GO" id="GO:0005524">
    <property type="term" value="F:ATP binding"/>
    <property type="evidence" value="ECO:0007669"/>
    <property type="project" value="UniProtKB-KW"/>
</dbReference>
<dbReference type="PROSITE" id="PS00211">
    <property type="entry name" value="ABC_TRANSPORTER_1"/>
    <property type="match status" value="1"/>
</dbReference>
<dbReference type="PRINTS" id="PR01868">
    <property type="entry name" value="ABCEFAMILY"/>
</dbReference>
<sequence length="237" mass="27239">MEIQIKNLNFQFKNNIIFQNLNYTFQENKIYVLVGPSGVGKSTFLDLLTKSLTPSQGEVIYHGFSAQEVMTVFQNNQLFPWLKVIDALRLPLKIQKVAKEQQITKVKTLLEDLNLTPLAEQKVATLSGGQAQRVAIGQGLVVKPSFLCLDEPTSSLDMESKEEIQRLILQEQKKHGNTLFIVTHDIEEAAFLGDEILLIRNQQLHPLTNPTKTLRERRDSLDFYEFCIQLRKEVRRR</sequence>
<protein>
    <submittedName>
        <fullName evidence="5">ATP-binding cassette domain-containing protein</fullName>
    </submittedName>
</protein>
<dbReference type="EMBL" id="DXBN01000128">
    <property type="protein sequence ID" value="HIZ53425.1"/>
    <property type="molecule type" value="Genomic_DNA"/>
</dbReference>
<keyword evidence="2" id="KW-0547">Nucleotide-binding</keyword>
<dbReference type="Proteomes" id="UP000824063">
    <property type="component" value="Unassembled WGS sequence"/>
</dbReference>
<dbReference type="SUPFAM" id="SSF52540">
    <property type="entry name" value="P-loop containing nucleoside triphosphate hydrolases"/>
    <property type="match status" value="1"/>
</dbReference>
<dbReference type="InterPro" id="IPR017871">
    <property type="entry name" value="ABC_transporter-like_CS"/>
</dbReference>
<proteinExistence type="predicted"/>
<dbReference type="Gene3D" id="3.40.50.300">
    <property type="entry name" value="P-loop containing nucleotide triphosphate hydrolases"/>
    <property type="match status" value="1"/>
</dbReference>
<keyword evidence="1" id="KW-0813">Transport</keyword>
<organism evidence="5 6">
    <name type="scientific">Candidatus Enterococcus avicola</name>
    <dbReference type="NCBI Taxonomy" id="2838561"/>
    <lineage>
        <taxon>Bacteria</taxon>
        <taxon>Bacillati</taxon>
        <taxon>Bacillota</taxon>
        <taxon>Bacilli</taxon>
        <taxon>Lactobacillales</taxon>
        <taxon>Enterococcaceae</taxon>
        <taxon>Enterococcus</taxon>
    </lineage>
</organism>
<evidence type="ECO:0000259" key="4">
    <source>
        <dbReference type="PROSITE" id="PS50893"/>
    </source>
</evidence>
<reference evidence="5" key="2">
    <citation type="submission" date="2021-04" db="EMBL/GenBank/DDBJ databases">
        <authorList>
            <person name="Gilroy R."/>
        </authorList>
    </citation>
    <scope>NUCLEOTIDE SEQUENCE</scope>
    <source>
        <strain evidence="5">CHK172-16539</strain>
    </source>
</reference>
<keyword evidence="3 5" id="KW-0067">ATP-binding</keyword>
<feature type="domain" description="ABC transporter" evidence="4">
    <location>
        <begin position="3"/>
        <end position="226"/>
    </location>
</feature>
<dbReference type="AlphaFoldDB" id="A0A9D2F6L2"/>
<dbReference type="GO" id="GO:0016887">
    <property type="term" value="F:ATP hydrolysis activity"/>
    <property type="evidence" value="ECO:0007669"/>
    <property type="project" value="InterPro"/>
</dbReference>
<evidence type="ECO:0000256" key="1">
    <source>
        <dbReference type="ARBA" id="ARBA00022448"/>
    </source>
</evidence>
<evidence type="ECO:0000313" key="6">
    <source>
        <dbReference type="Proteomes" id="UP000824063"/>
    </source>
</evidence>
<dbReference type="InterPro" id="IPR050093">
    <property type="entry name" value="ABC_SmlMolc_Importer"/>
</dbReference>
<name>A0A9D2F6L2_9ENTE</name>
<dbReference type="InterPro" id="IPR013283">
    <property type="entry name" value="RLI1"/>
</dbReference>
<evidence type="ECO:0000256" key="2">
    <source>
        <dbReference type="ARBA" id="ARBA00022741"/>
    </source>
</evidence>
<reference evidence="5" key="1">
    <citation type="journal article" date="2021" name="PeerJ">
        <title>Extensive microbial diversity within the chicken gut microbiome revealed by metagenomics and culture.</title>
        <authorList>
            <person name="Gilroy R."/>
            <person name="Ravi A."/>
            <person name="Getino M."/>
            <person name="Pursley I."/>
            <person name="Horton D.L."/>
            <person name="Alikhan N.F."/>
            <person name="Baker D."/>
            <person name="Gharbi K."/>
            <person name="Hall N."/>
            <person name="Watson M."/>
            <person name="Adriaenssens E.M."/>
            <person name="Foster-Nyarko E."/>
            <person name="Jarju S."/>
            <person name="Secka A."/>
            <person name="Antonio M."/>
            <person name="Oren A."/>
            <person name="Chaudhuri R.R."/>
            <person name="La Ragione R."/>
            <person name="Hildebrand F."/>
            <person name="Pallen M.J."/>
        </authorList>
    </citation>
    <scope>NUCLEOTIDE SEQUENCE</scope>
    <source>
        <strain evidence="5">CHK172-16539</strain>
    </source>
</reference>
<evidence type="ECO:0000313" key="5">
    <source>
        <dbReference type="EMBL" id="HIZ53425.1"/>
    </source>
</evidence>
<dbReference type="PANTHER" id="PTHR42781">
    <property type="entry name" value="SPERMIDINE/PUTRESCINE IMPORT ATP-BINDING PROTEIN POTA"/>
    <property type="match status" value="1"/>
</dbReference>
<evidence type="ECO:0000256" key="3">
    <source>
        <dbReference type="ARBA" id="ARBA00022840"/>
    </source>
</evidence>
<dbReference type="InterPro" id="IPR003439">
    <property type="entry name" value="ABC_transporter-like_ATP-bd"/>
</dbReference>
<dbReference type="Pfam" id="PF00005">
    <property type="entry name" value="ABC_tran"/>
    <property type="match status" value="1"/>
</dbReference>
<dbReference type="PANTHER" id="PTHR42781:SF4">
    <property type="entry name" value="SPERMIDINE_PUTRESCINE IMPORT ATP-BINDING PROTEIN POTA"/>
    <property type="match status" value="1"/>
</dbReference>
<gene>
    <name evidence="5" type="ORF">IAA20_05745</name>
</gene>
<dbReference type="PROSITE" id="PS50893">
    <property type="entry name" value="ABC_TRANSPORTER_2"/>
    <property type="match status" value="1"/>
</dbReference>
<comment type="caution">
    <text evidence="5">The sequence shown here is derived from an EMBL/GenBank/DDBJ whole genome shotgun (WGS) entry which is preliminary data.</text>
</comment>